<evidence type="ECO:0000313" key="4">
    <source>
        <dbReference type="Proteomes" id="UP000000673"/>
    </source>
</evidence>
<feature type="region of interest" description="Disordered" evidence="1">
    <location>
        <begin position="1"/>
        <end position="118"/>
    </location>
</feature>
<dbReference type="AlphaFoldDB" id="W5JNY5"/>
<dbReference type="EMBL" id="ADMH02000799">
    <property type="protein sequence ID" value="ETN65023.1"/>
    <property type="molecule type" value="Genomic_DNA"/>
</dbReference>
<dbReference type="InterPro" id="IPR004583">
    <property type="entry name" value="DNA_repair_Rad4"/>
</dbReference>
<dbReference type="InterPro" id="IPR038765">
    <property type="entry name" value="Papain-like_cys_pep_sf"/>
</dbReference>
<feature type="region of interest" description="Disordered" evidence="1">
    <location>
        <begin position="488"/>
        <end position="662"/>
    </location>
</feature>
<dbReference type="Proteomes" id="UP000000673">
    <property type="component" value="Unassembled WGS sequence"/>
</dbReference>
<dbReference type="GO" id="GO:0006298">
    <property type="term" value="P:mismatch repair"/>
    <property type="evidence" value="ECO:0007669"/>
    <property type="project" value="TreeGrafter"/>
</dbReference>
<evidence type="ECO:0000313" key="2">
    <source>
        <dbReference type="EMBL" id="ETN65023.1"/>
    </source>
</evidence>
<dbReference type="GO" id="GO:0071942">
    <property type="term" value="C:XPC complex"/>
    <property type="evidence" value="ECO:0007669"/>
    <property type="project" value="TreeGrafter"/>
</dbReference>
<feature type="compositionally biased region" description="Basic and acidic residues" evidence="1">
    <location>
        <begin position="168"/>
        <end position="184"/>
    </location>
</feature>
<dbReference type="PANTHER" id="PTHR12135">
    <property type="entry name" value="DNA REPAIR PROTEIN XP-C / RAD4"/>
    <property type="match status" value="1"/>
</dbReference>
<dbReference type="SUPFAM" id="SSF54001">
    <property type="entry name" value="Cysteine proteinases"/>
    <property type="match status" value="1"/>
</dbReference>
<evidence type="ECO:0000313" key="3">
    <source>
        <dbReference type="EnsemblMetazoa" id="ADAC003218-PA"/>
    </source>
</evidence>
<dbReference type="HOGENOM" id="CLU_414590_0_0_1"/>
<sequence>MSESEEEDTGGDFSASEDEWLPEKSAGGKKIIHGSSTAAPGNSDDSDTDSEDSLPEDPFPKKHQTKRPMAASTRRKSAGIAGAKNLNTSKTNNPASKRSVTKQPGDESDSSGDEYLVDPTKLDFNSKFFDKLAPVPTYAPNQATAPQFAGTIGHLSDSSEAECDDSTDEPRKTDHPPSNDERQGGKQLIAKINEMSQAYANFQDFTNTLEMAKNHLKSVTSQANQRQSTDQGSSGSAIDVSNLLALGEANVNVEEVNQTTTAGKRKKAPTKGKNSKKPVESDSDWEEVEEQEQPSTSLATPQSVQITVAPEARAAQRKRKCTEVDVDACIKRMINREKRDAQLVLHKMTIIMGVAHGNYTNSVLNDPSLLAIGNVLMPSERCYPKGPTDIDYLQQILAFFREIITLKGTRSFSRPWKRLSLSETLRLQLLSQMANCKRDYVLMFIILLRSIGIHCRMVVSLQVAPKNVPNAELLKVSAANGGKKVKVSEKTKDTIAKEHDYEPANKSTSSRKRKATAVTIPQLDGADEISTRGKQSNSKGRSKQQPRERQKEAVTISNEIGISPRKTRGQRLEEKQRQQDPSKDTKTAKAPSKPSIAAPTRSIQVSEPSSSKMVRRDYPKTPTNQTLSIEPSTSSAKVNRSPSVKEKNIHSPYPSLHLALKL</sequence>
<gene>
    <name evidence="2" type="ORF">AND_003218</name>
</gene>
<feature type="region of interest" description="Disordered" evidence="1">
    <location>
        <begin position="136"/>
        <end position="187"/>
    </location>
</feature>
<feature type="region of interest" description="Disordered" evidence="1">
    <location>
        <begin position="255"/>
        <end position="304"/>
    </location>
</feature>
<dbReference type="VEuPathDB" id="VectorBase:ADAR2_004798"/>
<keyword evidence="4" id="KW-1185">Reference proteome</keyword>
<dbReference type="STRING" id="43151.W5JNY5"/>
<accession>W5JNY5</accession>
<dbReference type="GO" id="GO:0000111">
    <property type="term" value="C:nucleotide-excision repair factor 2 complex"/>
    <property type="evidence" value="ECO:0007669"/>
    <property type="project" value="TreeGrafter"/>
</dbReference>
<feature type="compositionally biased region" description="Low complexity" evidence="1">
    <location>
        <begin position="588"/>
        <end position="600"/>
    </location>
</feature>
<dbReference type="PANTHER" id="PTHR12135:SF0">
    <property type="entry name" value="DNA REPAIR PROTEIN COMPLEMENTING XP-C CELLS"/>
    <property type="match status" value="1"/>
</dbReference>
<feature type="compositionally biased region" description="Acidic residues" evidence="1">
    <location>
        <begin position="281"/>
        <end position="292"/>
    </location>
</feature>
<dbReference type="InterPro" id="IPR036985">
    <property type="entry name" value="Transglutaminase-like_sf"/>
</dbReference>
<feature type="compositionally biased region" description="Basic and acidic residues" evidence="1">
    <location>
        <begin position="488"/>
        <end position="503"/>
    </location>
</feature>
<organism evidence="2">
    <name type="scientific">Anopheles darlingi</name>
    <name type="common">Mosquito</name>
    <dbReference type="NCBI Taxonomy" id="43151"/>
    <lineage>
        <taxon>Eukaryota</taxon>
        <taxon>Metazoa</taxon>
        <taxon>Ecdysozoa</taxon>
        <taxon>Arthropoda</taxon>
        <taxon>Hexapoda</taxon>
        <taxon>Insecta</taxon>
        <taxon>Pterygota</taxon>
        <taxon>Neoptera</taxon>
        <taxon>Endopterygota</taxon>
        <taxon>Diptera</taxon>
        <taxon>Nematocera</taxon>
        <taxon>Culicoidea</taxon>
        <taxon>Culicidae</taxon>
        <taxon>Anophelinae</taxon>
        <taxon>Anopheles</taxon>
    </lineage>
</organism>
<feature type="compositionally biased region" description="Basic residues" evidence="1">
    <location>
        <begin position="263"/>
        <end position="276"/>
    </location>
</feature>
<reference evidence="3" key="4">
    <citation type="submission" date="2015-06" db="UniProtKB">
        <authorList>
            <consortium name="EnsemblMetazoa"/>
        </authorList>
    </citation>
    <scope>IDENTIFICATION</scope>
</reference>
<dbReference type="GO" id="GO:0003697">
    <property type="term" value="F:single-stranded DNA binding"/>
    <property type="evidence" value="ECO:0007669"/>
    <property type="project" value="TreeGrafter"/>
</dbReference>
<reference evidence="2" key="3">
    <citation type="journal article" date="2013" name="Nucleic Acids Res.">
        <title>The genome of Anopheles darlingi, the main neotropical malaria vector.</title>
        <authorList>
            <person name="Marinotti O."/>
            <person name="Cerqueira G.C."/>
            <person name="de Almeida L.G."/>
            <person name="Ferro M.I."/>
            <person name="Loreto E.L."/>
            <person name="Zaha A."/>
            <person name="Teixeira S.M."/>
            <person name="Wespiser A.R."/>
            <person name="Almeida E Silva A."/>
            <person name="Schlindwein A.D."/>
            <person name="Pacheco A.C."/>
            <person name="Silva A.L."/>
            <person name="Graveley B.R."/>
            <person name="Walenz B.P."/>
            <person name="Lima Bde A."/>
            <person name="Ribeiro C.A."/>
            <person name="Nunes-Silva C.G."/>
            <person name="de Carvalho C.R."/>
            <person name="Soares C.M."/>
            <person name="de Menezes C.B."/>
            <person name="Matiolli C."/>
            <person name="Caffrey D."/>
            <person name="Araujo D.A."/>
            <person name="de Oliveira D.M."/>
            <person name="Golenbock D."/>
            <person name="Grisard E.C."/>
            <person name="Fantinatti-Garboggini F."/>
            <person name="de Carvalho F.M."/>
            <person name="Barcellos F.G."/>
            <person name="Prosdocimi F."/>
            <person name="May G."/>
            <person name="Azevedo Junior G.M."/>
            <person name="Guimaraes G.M."/>
            <person name="Goldman G.H."/>
            <person name="Padilha I.Q."/>
            <person name="Batista Jda S."/>
            <person name="Ferro J.A."/>
            <person name="Ribeiro J.M."/>
            <person name="Fietto J.L."/>
            <person name="Dabbas K.M."/>
            <person name="Cerdeira L."/>
            <person name="Agnez-Lima L.F."/>
            <person name="Brocchi M."/>
            <person name="de Carvalho M.O."/>
            <person name="Teixeira Mde M."/>
            <person name="Diniz Maia Mde M."/>
            <person name="Goldman M.H."/>
            <person name="Cruz Schneider M.P."/>
            <person name="Felipe M.S."/>
            <person name="Hungria M."/>
            <person name="Nicolas M.F."/>
            <person name="Pereira M."/>
            <person name="Montes M.A."/>
            <person name="Cantao M.E."/>
            <person name="Vincentz M."/>
            <person name="Rafael M.S."/>
            <person name="Silverman N."/>
            <person name="Stoco P.H."/>
            <person name="Souza R.C."/>
            <person name="Vicentini R."/>
            <person name="Gazzinelli R.T."/>
            <person name="Neves Rde O."/>
            <person name="Silva R."/>
            <person name="Astolfi-Filho S."/>
            <person name="Maciel T.E."/>
            <person name="Urmenyi T.P."/>
            <person name="Tadei W.P."/>
            <person name="Camargo E.P."/>
            <person name="de Vasconcelos A.T."/>
        </authorList>
    </citation>
    <scope>NUCLEOTIDE SEQUENCE</scope>
</reference>
<evidence type="ECO:0000256" key="1">
    <source>
        <dbReference type="SAM" id="MobiDB-lite"/>
    </source>
</evidence>
<reference evidence="2" key="2">
    <citation type="submission" date="2010-05" db="EMBL/GenBank/DDBJ databases">
        <authorList>
            <person name="Almeida L.G."/>
            <person name="Nicolas M.F."/>
            <person name="Souza R.C."/>
            <person name="Vasconcelos A.T.R."/>
        </authorList>
    </citation>
    <scope>NUCLEOTIDE SEQUENCE</scope>
</reference>
<dbReference type="GO" id="GO:0005737">
    <property type="term" value="C:cytoplasm"/>
    <property type="evidence" value="ECO:0007669"/>
    <property type="project" value="TreeGrafter"/>
</dbReference>
<name>W5JNY5_ANODA</name>
<feature type="compositionally biased region" description="Polar residues" evidence="1">
    <location>
        <begin position="295"/>
        <end position="304"/>
    </location>
</feature>
<feature type="compositionally biased region" description="Basic and acidic residues" evidence="1">
    <location>
        <begin position="570"/>
        <end position="587"/>
    </location>
</feature>
<feature type="compositionally biased region" description="Polar residues" evidence="1">
    <location>
        <begin position="621"/>
        <end position="642"/>
    </location>
</feature>
<feature type="compositionally biased region" description="Polar residues" evidence="1">
    <location>
        <begin position="85"/>
        <end position="102"/>
    </location>
</feature>
<feature type="region of interest" description="Disordered" evidence="1">
    <location>
        <begin position="217"/>
        <end position="236"/>
    </location>
</feature>
<dbReference type="EnsemblMetazoa" id="ADAC003218-RA">
    <property type="protein sequence ID" value="ADAC003218-PA"/>
    <property type="gene ID" value="ADAC003218"/>
</dbReference>
<feature type="compositionally biased region" description="Acidic residues" evidence="1">
    <location>
        <begin position="44"/>
        <end position="55"/>
    </location>
</feature>
<feature type="compositionally biased region" description="Acidic residues" evidence="1">
    <location>
        <begin position="1"/>
        <end position="20"/>
    </location>
</feature>
<protein>
    <submittedName>
        <fullName evidence="2 3">Uncharacterized protein</fullName>
    </submittedName>
</protein>
<dbReference type="GO" id="GO:0003684">
    <property type="term" value="F:damaged DNA binding"/>
    <property type="evidence" value="ECO:0007669"/>
    <property type="project" value="InterPro"/>
</dbReference>
<dbReference type="VEuPathDB" id="VectorBase:ADAC003218"/>
<dbReference type="eggNOG" id="KOG2179">
    <property type="taxonomic scope" value="Eukaryota"/>
</dbReference>
<feature type="compositionally biased region" description="Polar residues" evidence="1">
    <location>
        <begin position="601"/>
        <end position="612"/>
    </location>
</feature>
<dbReference type="Gene3D" id="3.90.260.10">
    <property type="entry name" value="Transglutaminase-like"/>
    <property type="match status" value="1"/>
</dbReference>
<dbReference type="GO" id="GO:0006289">
    <property type="term" value="P:nucleotide-excision repair"/>
    <property type="evidence" value="ECO:0007669"/>
    <property type="project" value="InterPro"/>
</dbReference>
<reference evidence="2 4" key="1">
    <citation type="journal article" date="2010" name="BMC Genomics">
        <title>Combination of measures distinguishes pre-miRNAs from other stem-loops in the genome of the newly sequenced Anopheles darlingi.</title>
        <authorList>
            <person name="Mendes N.D."/>
            <person name="Freitas A.T."/>
            <person name="Vasconcelos A.T."/>
            <person name="Sagot M.F."/>
        </authorList>
    </citation>
    <scope>NUCLEOTIDE SEQUENCE</scope>
</reference>
<feature type="compositionally biased region" description="Acidic residues" evidence="1">
    <location>
        <begin position="106"/>
        <end position="116"/>
    </location>
</feature>
<proteinExistence type="predicted"/>